<sequence length="307" mass="35189">MEMALYTGVAKPSECWFGESLKIRFKWRRAQKCLREKRPVLTSGCSTILPVFICTGCSTEIFDRYVLKVNGLTWHLRCLQCSVCAVSLGHQNSCFIRNKEIFCRTDYNSTFGIKCARCGHQVSANDWIRRAGNDIYHLACFACFFCKRQLSTGEEFGLMENQVLCRVHYDITLLNLQQLSDNGNLIHLDGALPIQYLPKASKRPRTSFTSEQIQIMQTHFIRDKNPDAATLQRLADTTGLSRRVIQVWFQNCRARQKRIPLHDSIPERDRYQTSAMPFLSDLSSTSCSQVDLSLSMISASDPIHYYV</sequence>
<accession>A0AC58JMM7</accession>
<dbReference type="RefSeq" id="XP_073807734.1">
    <property type="nucleotide sequence ID" value="XM_073951633.1"/>
</dbReference>
<evidence type="ECO:0000313" key="2">
    <source>
        <dbReference type="RefSeq" id="XP_073807734.1"/>
    </source>
</evidence>
<organism evidence="1 2">
    <name type="scientific">Danio rerio</name>
    <name type="common">Zebrafish</name>
    <name type="synonym">Brachydanio rerio</name>
    <dbReference type="NCBI Taxonomy" id="7955"/>
    <lineage>
        <taxon>Eukaryota</taxon>
        <taxon>Metazoa</taxon>
        <taxon>Chordata</taxon>
        <taxon>Craniata</taxon>
        <taxon>Vertebrata</taxon>
        <taxon>Euteleostomi</taxon>
        <taxon>Actinopterygii</taxon>
        <taxon>Neopterygii</taxon>
        <taxon>Teleostei</taxon>
        <taxon>Ostariophysi</taxon>
        <taxon>Cypriniformes</taxon>
        <taxon>Danionidae</taxon>
        <taxon>Danioninae</taxon>
        <taxon>Danio</taxon>
    </lineage>
</organism>
<dbReference type="Proteomes" id="UP000000437">
    <property type="component" value="Chromosome 5"/>
</dbReference>
<protein>
    <submittedName>
        <fullName evidence="2">LIM/homeobox protein Lhx6</fullName>
    </submittedName>
</protein>
<gene>
    <name evidence="2" type="primary">lhx6b</name>
</gene>
<name>A0AC58JMM7_DANRE</name>
<reference evidence="2" key="1">
    <citation type="submission" date="2025-08" db="UniProtKB">
        <authorList>
            <consortium name="RefSeq"/>
        </authorList>
    </citation>
    <scope>IDENTIFICATION</scope>
    <source>
        <strain evidence="2">Tuebingen</strain>
        <tissue evidence="2">Fibroblasts and whole tissue</tissue>
    </source>
</reference>
<evidence type="ECO:0000313" key="1">
    <source>
        <dbReference type="Proteomes" id="UP000000437"/>
    </source>
</evidence>
<keyword evidence="1" id="KW-1185">Reference proteome</keyword>
<proteinExistence type="predicted"/>